<dbReference type="EMBL" id="AHNR02000040">
    <property type="protein sequence ID" value="EKR54922.1"/>
    <property type="molecule type" value="Genomic_DNA"/>
</dbReference>
<evidence type="ECO:0000313" key="2">
    <source>
        <dbReference type="Proteomes" id="UP000001340"/>
    </source>
</evidence>
<accession>A0A0E2D4T3</accession>
<organism evidence="1 2">
    <name type="scientific">Leptospira interrogans str. UI 12758</name>
    <dbReference type="NCBI Taxonomy" id="1049938"/>
    <lineage>
        <taxon>Bacteria</taxon>
        <taxon>Pseudomonadati</taxon>
        <taxon>Spirochaetota</taxon>
        <taxon>Spirochaetia</taxon>
        <taxon>Leptospirales</taxon>
        <taxon>Leptospiraceae</taxon>
        <taxon>Leptospira</taxon>
    </lineage>
</organism>
<proteinExistence type="predicted"/>
<gene>
    <name evidence="1" type="ORF">LEP1GSC105_3758</name>
</gene>
<dbReference type="AlphaFoldDB" id="A0A0E2D4T3"/>
<protein>
    <submittedName>
        <fullName evidence="1">Uncharacterized protein</fullName>
    </submittedName>
</protein>
<dbReference type="RefSeq" id="WP_001084014.1">
    <property type="nucleotide sequence ID" value="NZ_AHNR02000040.1"/>
</dbReference>
<sequence length="118" mass="13720">MNSFLIQDGDLKPTRISGPDCLKQRLESRFKLWKGEWEFDKSIGFPWNNVLRKNPSRKDAETLVRSELKKDPEIVSIESVEVIFIDTEEKANQYNSLLRTALIRYTVQSVYGILKGEL</sequence>
<reference evidence="1 2" key="1">
    <citation type="submission" date="2012-10" db="EMBL/GenBank/DDBJ databases">
        <authorList>
            <person name="Harkins D.M."/>
            <person name="Durkin A.S."/>
            <person name="Brinkac L.M."/>
            <person name="Haft D.H."/>
            <person name="Selengut J.D."/>
            <person name="Sanka R."/>
            <person name="DePew J."/>
            <person name="Purushe J."/>
            <person name="Chanthongthip A."/>
            <person name="Lattana O."/>
            <person name="Phetsouvanh R."/>
            <person name="Newton P.N."/>
            <person name="Vinetz J.M."/>
            <person name="Sutton G.G."/>
            <person name="Nierman W.C."/>
            <person name="Fouts D.E."/>
        </authorList>
    </citation>
    <scope>NUCLEOTIDE SEQUENCE [LARGE SCALE GENOMIC DNA]</scope>
    <source>
        <strain evidence="1 2">UI 12758</strain>
    </source>
</reference>
<dbReference type="InterPro" id="IPR020288">
    <property type="entry name" value="Sheath_initiator"/>
</dbReference>
<evidence type="ECO:0000313" key="1">
    <source>
        <dbReference type="EMBL" id="EKR54922.1"/>
    </source>
</evidence>
<comment type="caution">
    <text evidence="1">The sequence shown here is derived from an EMBL/GenBank/DDBJ whole genome shotgun (WGS) entry which is preliminary data.</text>
</comment>
<dbReference type="Proteomes" id="UP000001340">
    <property type="component" value="Unassembled WGS sequence"/>
</dbReference>
<dbReference type="Pfam" id="PF10934">
    <property type="entry name" value="Sheath_initiator"/>
    <property type="match status" value="1"/>
</dbReference>
<name>A0A0E2D4T3_LEPIR</name>